<sequence length="168" mass="19604">MTIIYSEVPYTSCRQAFRRWVIHFLVKELKDTTVREVVNMAVDAFSLAESASNFSLTEITVNQGDLIKQKRLPDMMCDLVNKASLNGRYYLKDFTSTDVTLLPEETIQELGKELRYTLADLDSTEVARQVTLRDFEIFQKIESSQYIYDLWKFEETLRNSLLKFSKVC</sequence>
<dbReference type="EMBL" id="CACRXK020013067">
    <property type="protein sequence ID" value="CAB4024497.1"/>
    <property type="molecule type" value="Genomic_DNA"/>
</dbReference>
<dbReference type="GO" id="GO:0007264">
    <property type="term" value="P:small GTPase-mediated signal transduction"/>
    <property type="evidence" value="ECO:0007669"/>
    <property type="project" value="InterPro"/>
</dbReference>
<accession>A0A7D9J8L3</accession>
<dbReference type="SUPFAM" id="SSF48366">
    <property type="entry name" value="Ras GEF"/>
    <property type="match status" value="1"/>
</dbReference>
<dbReference type="GO" id="GO:0005085">
    <property type="term" value="F:guanyl-nucleotide exchange factor activity"/>
    <property type="evidence" value="ECO:0007669"/>
    <property type="project" value="InterPro"/>
</dbReference>
<dbReference type="Pfam" id="PF00788">
    <property type="entry name" value="RA"/>
    <property type="match status" value="1"/>
</dbReference>
<dbReference type="PROSITE" id="PS50200">
    <property type="entry name" value="RA"/>
    <property type="match status" value="1"/>
</dbReference>
<dbReference type="Proteomes" id="UP001152795">
    <property type="component" value="Unassembled WGS sequence"/>
</dbReference>
<name>A0A7D9J8L3_PARCT</name>
<reference evidence="1" key="1">
    <citation type="submission" date="2020-04" db="EMBL/GenBank/DDBJ databases">
        <authorList>
            <person name="Alioto T."/>
            <person name="Alioto T."/>
            <person name="Gomez Garrido J."/>
        </authorList>
    </citation>
    <scope>NUCLEOTIDE SEQUENCE</scope>
    <source>
        <strain evidence="1">A484AB</strain>
    </source>
</reference>
<protein>
    <submittedName>
        <fullName evidence="1">Rap guanine nucleotide exchange factor 6-like</fullName>
    </submittedName>
</protein>
<gene>
    <name evidence="1" type="ORF">PACLA_8A060120</name>
</gene>
<keyword evidence="2" id="KW-1185">Reference proteome</keyword>
<proteinExistence type="predicted"/>
<comment type="caution">
    <text evidence="1">The sequence shown here is derived from an EMBL/GenBank/DDBJ whole genome shotgun (WGS) entry which is preliminary data.</text>
</comment>
<evidence type="ECO:0000313" key="2">
    <source>
        <dbReference type="Proteomes" id="UP001152795"/>
    </source>
</evidence>
<dbReference type="InterPro" id="IPR000159">
    <property type="entry name" value="RA_dom"/>
</dbReference>
<dbReference type="InterPro" id="IPR023578">
    <property type="entry name" value="Ras_GEF_dom_sf"/>
</dbReference>
<dbReference type="OrthoDB" id="21144at2759"/>
<dbReference type="InterPro" id="IPR036964">
    <property type="entry name" value="RASGEF_cat_dom_sf"/>
</dbReference>
<evidence type="ECO:0000313" key="1">
    <source>
        <dbReference type="EMBL" id="CAB4024497.1"/>
    </source>
</evidence>
<organism evidence="1 2">
    <name type="scientific">Paramuricea clavata</name>
    <name type="common">Red gorgonian</name>
    <name type="synonym">Violescent sea-whip</name>
    <dbReference type="NCBI Taxonomy" id="317549"/>
    <lineage>
        <taxon>Eukaryota</taxon>
        <taxon>Metazoa</taxon>
        <taxon>Cnidaria</taxon>
        <taxon>Anthozoa</taxon>
        <taxon>Octocorallia</taxon>
        <taxon>Malacalcyonacea</taxon>
        <taxon>Plexauridae</taxon>
        <taxon>Paramuricea</taxon>
    </lineage>
</organism>
<dbReference type="Gene3D" id="1.10.840.10">
    <property type="entry name" value="Ras guanine-nucleotide exchange factors catalytic domain"/>
    <property type="match status" value="1"/>
</dbReference>
<dbReference type="AlphaFoldDB" id="A0A7D9J8L3"/>